<feature type="transmembrane region" description="Helical" evidence="1">
    <location>
        <begin position="43"/>
        <end position="64"/>
    </location>
</feature>
<protein>
    <recommendedName>
        <fullName evidence="3">Integral membrane protein</fullName>
    </recommendedName>
</protein>
<feature type="transmembrane region" description="Helical" evidence="1">
    <location>
        <begin position="76"/>
        <end position="95"/>
    </location>
</feature>
<keyword evidence="1" id="KW-0812">Transmembrane</keyword>
<keyword evidence="1" id="KW-0472">Membrane</keyword>
<accession>A0A0P0Z4J0</accession>
<evidence type="ECO:0000313" key="2">
    <source>
        <dbReference type="EMBL" id="BAT29035.1"/>
    </source>
</evidence>
<dbReference type="AlphaFoldDB" id="A0A0P0Z4J0"/>
<feature type="transmembrane region" description="Helical" evidence="1">
    <location>
        <begin position="12"/>
        <end position="31"/>
    </location>
</feature>
<name>A0A0P0Z4J0_9HYPH</name>
<sequence length="133" mass="13665">MERNPRIPTLRTLLTLDAVTCTLMGGLLLAASGPLAGMTQIPAGFLSGAGMLLLPVAAFMVAVARLRPIPGWAARMVVLGNAPWVVASVALPASGVLAPNLPGWVCLLAQAVVVALLAVLEFEAAQRFGRALA</sequence>
<reference evidence="2" key="1">
    <citation type="journal article" date="2015" name="Proc. Natl. Acad. Sci. U.S.A.">
        <title>Bacterial clade with the ribosomal RNA operon on a small plasmid rather than the chromosome.</title>
        <authorList>
            <person name="Anda M."/>
            <person name="Ohtsubo Y."/>
            <person name="Okubo T."/>
            <person name="Sugawara M."/>
            <person name="Nagata Y."/>
            <person name="Tsuda M."/>
            <person name="Minamisawa K."/>
            <person name="Mitsui H."/>
        </authorList>
    </citation>
    <scope>NUCLEOTIDE SEQUENCE</scope>
    <source>
        <strain evidence="2">DSM 21871</strain>
    </source>
</reference>
<proteinExistence type="predicted"/>
<keyword evidence="1" id="KW-1133">Transmembrane helix</keyword>
<feature type="transmembrane region" description="Helical" evidence="1">
    <location>
        <begin position="101"/>
        <end position="120"/>
    </location>
</feature>
<evidence type="ECO:0008006" key="3">
    <source>
        <dbReference type="Google" id="ProtNLM"/>
    </source>
</evidence>
<organism evidence="2">
    <name type="scientific">Aurantimonas manganoxydans</name>
    <dbReference type="NCBI Taxonomy" id="651183"/>
    <lineage>
        <taxon>Bacteria</taxon>
        <taxon>Pseudomonadati</taxon>
        <taxon>Pseudomonadota</taxon>
        <taxon>Alphaproteobacteria</taxon>
        <taxon>Hyphomicrobiales</taxon>
        <taxon>Aurantimonadaceae</taxon>
        <taxon>Aurantimonas</taxon>
    </lineage>
</organism>
<dbReference type="EMBL" id="LC066378">
    <property type="protein sequence ID" value="BAT29035.1"/>
    <property type="molecule type" value="Genomic_DNA"/>
</dbReference>
<evidence type="ECO:0000256" key="1">
    <source>
        <dbReference type="SAM" id="Phobius"/>
    </source>
</evidence>